<evidence type="ECO:0000256" key="2">
    <source>
        <dbReference type="SAM" id="SignalP"/>
    </source>
</evidence>
<proteinExistence type="predicted"/>
<evidence type="ECO:0008006" key="5">
    <source>
        <dbReference type="Google" id="ProtNLM"/>
    </source>
</evidence>
<feature type="compositionally biased region" description="Polar residues" evidence="1">
    <location>
        <begin position="99"/>
        <end position="109"/>
    </location>
</feature>
<evidence type="ECO:0000313" key="4">
    <source>
        <dbReference type="Proteomes" id="UP000000488"/>
    </source>
</evidence>
<gene>
    <name evidence="3" type="ordered locus">LILAB_11450</name>
</gene>
<dbReference type="Proteomes" id="UP000000488">
    <property type="component" value="Chromosome"/>
</dbReference>
<keyword evidence="2" id="KW-0732">Signal</keyword>
<dbReference type="STRING" id="483219.LILAB_11450"/>
<feature type="region of interest" description="Disordered" evidence="1">
    <location>
        <begin position="69"/>
        <end position="109"/>
    </location>
</feature>
<dbReference type="EMBL" id="CP002830">
    <property type="protein sequence ID" value="AEI64201.1"/>
    <property type="molecule type" value="Genomic_DNA"/>
</dbReference>
<organism evidence="3 4">
    <name type="scientific">Myxococcus fulvus (strain ATCC BAA-855 / HW-1)</name>
    <dbReference type="NCBI Taxonomy" id="483219"/>
    <lineage>
        <taxon>Bacteria</taxon>
        <taxon>Pseudomonadati</taxon>
        <taxon>Myxococcota</taxon>
        <taxon>Myxococcia</taxon>
        <taxon>Myxococcales</taxon>
        <taxon>Cystobacterineae</taxon>
        <taxon>Myxococcaceae</taxon>
        <taxon>Myxococcus</taxon>
    </lineage>
</organism>
<dbReference type="AlphaFoldDB" id="F8CQ78"/>
<reference evidence="3 4" key="1">
    <citation type="journal article" date="2011" name="J. Bacteriol.">
        <title>Genome sequence of the halotolerant marine bacterium Myxococcus fulvus HW-1.</title>
        <authorList>
            <person name="Li Z.F."/>
            <person name="Li X."/>
            <person name="Liu H."/>
            <person name="Liu X."/>
            <person name="Han K."/>
            <person name="Wu Z.H."/>
            <person name="Hu W."/>
            <person name="Li F.F."/>
            <person name="Li Y.Z."/>
        </authorList>
    </citation>
    <scope>NUCLEOTIDE SEQUENCE [LARGE SCALE GENOMIC DNA]</scope>
    <source>
        <strain evidence="4">ATCC BAA-855 / HW-1</strain>
    </source>
</reference>
<evidence type="ECO:0000313" key="3">
    <source>
        <dbReference type="EMBL" id="AEI64201.1"/>
    </source>
</evidence>
<dbReference type="KEGG" id="mfu:LILAB_11450"/>
<sequence length="109" mass="11550">MNLLSKTLSVSAAAVLTLAPMSASALPPDCDVQCEGTPPCWLVCAVPWGMRVITCEQWFNDYELGGTCTPDAQAPSEEEEELSSVEPRQGDMPGMAAACQSTPELTSAR</sequence>
<feature type="chain" id="PRO_5003368439" description="Lipoprotein" evidence="2">
    <location>
        <begin position="26"/>
        <end position="109"/>
    </location>
</feature>
<feature type="signal peptide" evidence="2">
    <location>
        <begin position="1"/>
        <end position="25"/>
    </location>
</feature>
<evidence type="ECO:0000256" key="1">
    <source>
        <dbReference type="SAM" id="MobiDB-lite"/>
    </source>
</evidence>
<protein>
    <recommendedName>
        <fullName evidence="5">Lipoprotein</fullName>
    </recommendedName>
</protein>
<accession>F8CQ78</accession>
<dbReference type="HOGENOM" id="CLU_175508_0_0_7"/>
<name>F8CQ78_MYXFH</name>